<dbReference type="OrthoDB" id="37622at2"/>
<comment type="caution">
    <text evidence="4">The sequence shown here is derived from an EMBL/GenBank/DDBJ whole genome shotgun (WGS) entry which is preliminary data.</text>
</comment>
<evidence type="ECO:0000313" key="4">
    <source>
        <dbReference type="EMBL" id="MQS03770.1"/>
    </source>
</evidence>
<evidence type="ECO:0000313" key="5">
    <source>
        <dbReference type="Proteomes" id="UP000320857"/>
    </source>
</evidence>
<dbReference type="EMBL" id="JABJXA010000243">
    <property type="protein sequence ID" value="MBB1262022.1"/>
    <property type="molecule type" value="Genomic_DNA"/>
</dbReference>
<dbReference type="Pfam" id="PF03091">
    <property type="entry name" value="CutA1"/>
    <property type="match status" value="1"/>
</dbReference>
<dbReference type="InterPro" id="IPR015867">
    <property type="entry name" value="N-reg_PII/ATP_PRibTrfase_C"/>
</dbReference>
<dbReference type="EMBL" id="JABJWZ010000283">
    <property type="protein sequence ID" value="MBB1256022.1"/>
    <property type="molecule type" value="Genomic_DNA"/>
</dbReference>
<dbReference type="Proteomes" id="UP000517765">
    <property type="component" value="Unassembled WGS sequence"/>
</dbReference>
<evidence type="ECO:0000313" key="7">
    <source>
        <dbReference type="Proteomes" id="UP000525686"/>
    </source>
</evidence>
<reference evidence="6 7" key="2">
    <citation type="submission" date="2020-05" db="EMBL/GenBank/DDBJ databases">
        <title>Classification of alakaliphilic streptomycetes isolated from an alkaline soil next to Lonar Crater, India and a proposal for the recognition of Streptomyces alkaliterrae sp. nov.</title>
        <authorList>
            <person name="Golinska P."/>
        </authorList>
    </citation>
    <scope>NUCLEOTIDE SEQUENCE [LARGE SCALE GENOMIC DNA]</scope>
    <source>
        <strain evidence="7">OF3</strain>
        <strain evidence="6">OF8</strain>
    </source>
</reference>
<protein>
    <submittedName>
        <fullName evidence="2 4">Divalent-cation tolerance protein CutA</fullName>
    </submittedName>
</protein>
<dbReference type="Gene3D" id="3.30.70.120">
    <property type="match status" value="1"/>
</dbReference>
<dbReference type="GO" id="GO:0010038">
    <property type="term" value="P:response to metal ion"/>
    <property type="evidence" value="ECO:0007669"/>
    <property type="project" value="InterPro"/>
</dbReference>
<dbReference type="GO" id="GO:0005507">
    <property type="term" value="F:copper ion binding"/>
    <property type="evidence" value="ECO:0007669"/>
    <property type="project" value="TreeGrafter"/>
</dbReference>
<dbReference type="SUPFAM" id="SSF54913">
    <property type="entry name" value="GlnB-like"/>
    <property type="match status" value="1"/>
</dbReference>
<dbReference type="InterPro" id="IPR004323">
    <property type="entry name" value="Ion_tolerance_CutA"/>
</dbReference>
<accession>A0A5P0YUY8</accession>
<evidence type="ECO:0000256" key="1">
    <source>
        <dbReference type="ARBA" id="ARBA00010169"/>
    </source>
</evidence>
<evidence type="ECO:0000313" key="2">
    <source>
        <dbReference type="EMBL" id="MBB1256022.1"/>
    </source>
</evidence>
<sequence>MTDSGHVVVVTTTDAEDKAHELAGAVIGERLAACAQVYPISSVYRWRGKVERDQEWRVDFKTRGDLVEELTRYVGEHHDYDEPEVIVLPITGGSAGYLSWVTDETTGR</sequence>
<dbReference type="EMBL" id="VJYK02000201">
    <property type="protein sequence ID" value="MQS03770.1"/>
    <property type="molecule type" value="Genomic_DNA"/>
</dbReference>
<comment type="similarity">
    <text evidence="1">Belongs to the CutA family.</text>
</comment>
<organism evidence="4 5">
    <name type="scientific">Streptomyces alkaliterrae</name>
    <dbReference type="NCBI Taxonomy" id="2213162"/>
    <lineage>
        <taxon>Bacteria</taxon>
        <taxon>Bacillati</taxon>
        <taxon>Actinomycetota</taxon>
        <taxon>Actinomycetes</taxon>
        <taxon>Kitasatosporales</taxon>
        <taxon>Streptomycetaceae</taxon>
        <taxon>Streptomyces</taxon>
    </lineage>
</organism>
<keyword evidence="5" id="KW-1185">Reference proteome</keyword>
<dbReference type="AlphaFoldDB" id="A0A5P0YUY8"/>
<dbReference type="PANTHER" id="PTHR23419">
    <property type="entry name" value="DIVALENT CATION TOLERANCE CUTA-RELATED"/>
    <property type="match status" value="1"/>
</dbReference>
<evidence type="ECO:0000313" key="3">
    <source>
        <dbReference type="EMBL" id="MBB1262022.1"/>
    </source>
</evidence>
<dbReference type="Proteomes" id="UP000525686">
    <property type="component" value="Unassembled WGS sequence"/>
</dbReference>
<evidence type="ECO:0000313" key="6">
    <source>
        <dbReference type="Proteomes" id="UP000517765"/>
    </source>
</evidence>
<gene>
    <name evidence="4" type="ORF">FNX44_018210</name>
    <name evidence="2" type="ORF">H3146_22060</name>
    <name evidence="3" type="ORF">H3147_24920</name>
</gene>
<dbReference type="Proteomes" id="UP000320857">
    <property type="component" value="Unassembled WGS sequence"/>
</dbReference>
<dbReference type="RefSeq" id="WP_143649336.1">
    <property type="nucleotide sequence ID" value="NZ_JABJWZ010000283.1"/>
</dbReference>
<reference evidence="2" key="3">
    <citation type="journal article" name="Syst. Appl. Microbiol.">
        <title>Streptomyces alkaliterrae sp. nov., isolated from an alkaline soil, and emended descriptions of Streptomyces alkaliphilus, Streptomyces calidiresistens and Streptomyces durbertensis.</title>
        <authorList>
            <person name="Swiecimska M."/>
            <person name="Golinska P."/>
            <person name="Nouioui I."/>
            <person name="Wypij M."/>
            <person name="Rai M."/>
            <person name="Sangal V."/>
            <person name="Goodfellow M."/>
        </authorList>
    </citation>
    <scope>NUCLEOTIDE SEQUENCE</scope>
    <source>
        <strain evidence="2">OF3</strain>
        <strain evidence="3">OF8</strain>
    </source>
</reference>
<dbReference type="InterPro" id="IPR011322">
    <property type="entry name" value="N-reg_PII-like_a/b"/>
</dbReference>
<name>A0A5P0YUY8_9ACTN</name>
<dbReference type="PANTHER" id="PTHR23419:SF8">
    <property type="entry name" value="FI09726P"/>
    <property type="match status" value="1"/>
</dbReference>
<reference evidence="4 5" key="1">
    <citation type="submission" date="2019-10" db="EMBL/GenBank/DDBJ databases">
        <title>Streptomyces sp. nov., a novel actinobacterium isolated from alkaline environment.</title>
        <authorList>
            <person name="Golinska P."/>
        </authorList>
    </citation>
    <scope>NUCLEOTIDE SEQUENCE [LARGE SCALE GENOMIC DNA]</scope>
    <source>
        <strain evidence="4 5">OF1</strain>
    </source>
</reference>
<proteinExistence type="inferred from homology"/>